<dbReference type="SMART" id="SM00421">
    <property type="entry name" value="HTH_LUXR"/>
    <property type="match status" value="1"/>
</dbReference>
<reference evidence="6 7" key="1">
    <citation type="submission" date="2019-09" db="EMBL/GenBank/DDBJ databases">
        <title>Hydrogenophaga aromatica sp. nov., isolated from a para-xylene-degrading enrichment culture.</title>
        <authorList>
            <person name="Tancsics A."/>
            <person name="Banerjee S."/>
        </authorList>
    </citation>
    <scope>NUCLEOTIDE SEQUENCE [LARGE SCALE GENOMIC DNA]</scope>
    <source>
        <strain evidence="6 7">D2P1</strain>
    </source>
</reference>
<evidence type="ECO:0000313" key="7">
    <source>
        <dbReference type="Proteomes" id="UP000545507"/>
    </source>
</evidence>
<dbReference type="PRINTS" id="PR00038">
    <property type="entry name" value="HTHLUXR"/>
</dbReference>
<dbReference type="PROSITE" id="PS50043">
    <property type="entry name" value="HTH_LUXR_2"/>
    <property type="match status" value="1"/>
</dbReference>
<dbReference type="PANTHER" id="PTHR43214:SF43">
    <property type="entry name" value="TWO-COMPONENT RESPONSE REGULATOR"/>
    <property type="match status" value="1"/>
</dbReference>
<dbReference type="InterPro" id="IPR011006">
    <property type="entry name" value="CheY-like_superfamily"/>
</dbReference>
<dbReference type="Pfam" id="PF00196">
    <property type="entry name" value="GerE"/>
    <property type="match status" value="1"/>
</dbReference>
<keyword evidence="2" id="KW-0238">DNA-binding</keyword>
<dbReference type="InterPro" id="IPR039420">
    <property type="entry name" value="WalR-like"/>
</dbReference>
<dbReference type="PANTHER" id="PTHR43214">
    <property type="entry name" value="TWO-COMPONENT RESPONSE REGULATOR"/>
    <property type="match status" value="1"/>
</dbReference>
<gene>
    <name evidence="6" type="ORF">F3K02_10315</name>
</gene>
<sequence>MKNAPFFADALTSAFGIRKPERDPPDSRAFQPSMWPDFLASEPGRPVRVILIDDDPHIRRVIAGELVSDMRIDMVGQADGLREGRRLVSMCEFDVMIVDLNLGDGSGFDLIEHMKQVRPQAEAIVVSIMDDEVRAMRAFELGATGYLVKNSWFGSFTQAVLQVFNGGASITPSLARRLLQKLEQPMSHLPTSERDGSVRQALSEREREVLRLVSVGHTSAEIATKLSLSVQTVNTHIRNIYRKLHVKSRAQAVNLAAHQRLI</sequence>
<dbReference type="GO" id="GO:0003677">
    <property type="term" value="F:DNA binding"/>
    <property type="evidence" value="ECO:0007669"/>
    <property type="project" value="UniProtKB-KW"/>
</dbReference>
<feature type="domain" description="Response regulatory" evidence="5">
    <location>
        <begin position="48"/>
        <end position="164"/>
    </location>
</feature>
<evidence type="ECO:0000259" key="5">
    <source>
        <dbReference type="PROSITE" id="PS50110"/>
    </source>
</evidence>
<keyword evidence="7" id="KW-1185">Reference proteome</keyword>
<accession>A0A7Y8GWT9</accession>
<dbReference type="Proteomes" id="UP000545507">
    <property type="component" value="Unassembled WGS sequence"/>
</dbReference>
<dbReference type="Gene3D" id="3.40.50.2300">
    <property type="match status" value="1"/>
</dbReference>
<dbReference type="Pfam" id="PF00072">
    <property type="entry name" value="Response_reg"/>
    <property type="match status" value="1"/>
</dbReference>
<dbReference type="InterPro" id="IPR016032">
    <property type="entry name" value="Sig_transdc_resp-reg_C-effctor"/>
</dbReference>
<proteinExistence type="predicted"/>
<comment type="caution">
    <text evidence="6">The sequence shown here is derived from an EMBL/GenBank/DDBJ whole genome shotgun (WGS) entry which is preliminary data.</text>
</comment>
<evidence type="ECO:0000256" key="2">
    <source>
        <dbReference type="ARBA" id="ARBA00023125"/>
    </source>
</evidence>
<dbReference type="PROSITE" id="PS00622">
    <property type="entry name" value="HTH_LUXR_1"/>
    <property type="match status" value="1"/>
</dbReference>
<dbReference type="GO" id="GO:0000160">
    <property type="term" value="P:phosphorelay signal transduction system"/>
    <property type="evidence" value="ECO:0007669"/>
    <property type="project" value="InterPro"/>
</dbReference>
<dbReference type="PROSITE" id="PS50110">
    <property type="entry name" value="RESPONSE_REGULATORY"/>
    <property type="match status" value="1"/>
</dbReference>
<dbReference type="SUPFAM" id="SSF52172">
    <property type="entry name" value="CheY-like"/>
    <property type="match status" value="1"/>
</dbReference>
<keyword evidence="1 3" id="KW-0597">Phosphoprotein</keyword>
<name>A0A7Y8GWT9_9BURK</name>
<dbReference type="AlphaFoldDB" id="A0A7Y8GWT9"/>
<organism evidence="6 7">
    <name type="scientific">Hydrogenophaga aromaticivorans</name>
    <dbReference type="NCBI Taxonomy" id="2610898"/>
    <lineage>
        <taxon>Bacteria</taxon>
        <taxon>Pseudomonadati</taxon>
        <taxon>Pseudomonadota</taxon>
        <taxon>Betaproteobacteria</taxon>
        <taxon>Burkholderiales</taxon>
        <taxon>Comamonadaceae</taxon>
        <taxon>Hydrogenophaga</taxon>
    </lineage>
</organism>
<feature type="modified residue" description="4-aspartylphosphate" evidence="3">
    <location>
        <position position="99"/>
    </location>
</feature>
<dbReference type="InterPro" id="IPR001789">
    <property type="entry name" value="Sig_transdc_resp-reg_receiver"/>
</dbReference>
<dbReference type="RefSeq" id="WP_177135540.1">
    <property type="nucleotide sequence ID" value="NZ_JAGPWB010000025.1"/>
</dbReference>
<dbReference type="EMBL" id="VYGV01000007">
    <property type="protein sequence ID" value="NWF45639.1"/>
    <property type="molecule type" value="Genomic_DNA"/>
</dbReference>
<dbReference type="CDD" id="cd17535">
    <property type="entry name" value="REC_NarL-like"/>
    <property type="match status" value="1"/>
</dbReference>
<dbReference type="InterPro" id="IPR000792">
    <property type="entry name" value="Tscrpt_reg_LuxR_C"/>
</dbReference>
<feature type="domain" description="HTH luxR-type" evidence="4">
    <location>
        <begin position="195"/>
        <end position="260"/>
    </location>
</feature>
<dbReference type="SUPFAM" id="SSF46894">
    <property type="entry name" value="C-terminal effector domain of the bipartite response regulators"/>
    <property type="match status" value="1"/>
</dbReference>
<evidence type="ECO:0000313" key="6">
    <source>
        <dbReference type="EMBL" id="NWF45639.1"/>
    </source>
</evidence>
<evidence type="ECO:0000256" key="3">
    <source>
        <dbReference type="PROSITE-ProRule" id="PRU00169"/>
    </source>
</evidence>
<dbReference type="SMART" id="SM00448">
    <property type="entry name" value="REC"/>
    <property type="match status" value="1"/>
</dbReference>
<protein>
    <submittedName>
        <fullName evidence="6">Response regulator transcription factor</fullName>
    </submittedName>
</protein>
<evidence type="ECO:0000259" key="4">
    <source>
        <dbReference type="PROSITE" id="PS50043"/>
    </source>
</evidence>
<dbReference type="InterPro" id="IPR058245">
    <property type="entry name" value="NreC/VraR/RcsB-like_REC"/>
</dbReference>
<dbReference type="GO" id="GO:0006355">
    <property type="term" value="P:regulation of DNA-templated transcription"/>
    <property type="evidence" value="ECO:0007669"/>
    <property type="project" value="InterPro"/>
</dbReference>
<evidence type="ECO:0000256" key="1">
    <source>
        <dbReference type="ARBA" id="ARBA00022553"/>
    </source>
</evidence>
<dbReference type="CDD" id="cd06170">
    <property type="entry name" value="LuxR_C_like"/>
    <property type="match status" value="1"/>
</dbReference>